<feature type="domain" description="AB hydrolase-1" evidence="1">
    <location>
        <begin position="37"/>
        <end position="281"/>
    </location>
</feature>
<dbReference type="Pfam" id="PF12697">
    <property type="entry name" value="Abhydrolase_6"/>
    <property type="match status" value="1"/>
</dbReference>
<reference evidence="2 3" key="1">
    <citation type="submission" date="2020-08" db="EMBL/GenBank/DDBJ databases">
        <title>Sequencing the genomes of 1000 actinobacteria strains.</title>
        <authorList>
            <person name="Klenk H.-P."/>
        </authorList>
    </citation>
    <scope>NUCLEOTIDE SEQUENCE [LARGE SCALE GENOMIC DNA]</scope>
    <source>
        <strain evidence="2 3">DSM 45859</strain>
    </source>
</reference>
<dbReference type="InterPro" id="IPR050266">
    <property type="entry name" value="AB_hydrolase_sf"/>
</dbReference>
<evidence type="ECO:0000313" key="2">
    <source>
        <dbReference type="EMBL" id="MBB4689047.1"/>
    </source>
</evidence>
<dbReference type="RefSeq" id="WP_184783643.1">
    <property type="nucleotide sequence ID" value="NZ_JACHMG010000001.1"/>
</dbReference>
<protein>
    <submittedName>
        <fullName evidence="2">Pimeloyl-ACP methyl ester carboxylesterase</fullName>
    </submittedName>
</protein>
<dbReference type="AlphaFoldDB" id="A0A840J6N0"/>
<evidence type="ECO:0000259" key="1">
    <source>
        <dbReference type="Pfam" id="PF12697"/>
    </source>
</evidence>
<proteinExistence type="predicted"/>
<sequence length="292" mass="31375">MAVLNPGDGLTERIVALPGGRRIRTIVAGEGPGPLVVFEAGMSAPAAEWVHTQREVSARARTLSYDRAGYGGSDPDPAARSLERIVEDLAALLDAVGETAPVVLAGHSWGGPIIRLFAERYPERVAGLVFVDSTLAELMSPRQVRILAVVFRVMAVLARIGATGPIERFTFPRGFAPEIGEPDRAIMLRDHASVRAMRAGIRESTQIMSAIPVMRRLQDAGTPDVPTVCLQGGRVDRGMAKMRPLFNRTADELMSAAKQGRMVVVEDAGHLIPQESPAIVRETIFEVLDAAG</sequence>
<dbReference type="GO" id="GO:0003824">
    <property type="term" value="F:catalytic activity"/>
    <property type="evidence" value="ECO:0007669"/>
    <property type="project" value="UniProtKB-ARBA"/>
</dbReference>
<dbReference type="GO" id="GO:0016020">
    <property type="term" value="C:membrane"/>
    <property type="evidence" value="ECO:0007669"/>
    <property type="project" value="TreeGrafter"/>
</dbReference>
<dbReference type="Gene3D" id="3.40.50.1820">
    <property type="entry name" value="alpha/beta hydrolase"/>
    <property type="match status" value="1"/>
</dbReference>
<dbReference type="PANTHER" id="PTHR43798">
    <property type="entry name" value="MONOACYLGLYCEROL LIPASE"/>
    <property type="match status" value="1"/>
</dbReference>
<evidence type="ECO:0000313" key="3">
    <source>
        <dbReference type="Proteomes" id="UP000581769"/>
    </source>
</evidence>
<dbReference type="InterPro" id="IPR029058">
    <property type="entry name" value="AB_hydrolase_fold"/>
</dbReference>
<dbReference type="InterPro" id="IPR000073">
    <property type="entry name" value="AB_hydrolase_1"/>
</dbReference>
<gene>
    <name evidence="2" type="ORF">BJY18_006532</name>
</gene>
<dbReference type="EMBL" id="JACHMG010000001">
    <property type="protein sequence ID" value="MBB4689047.1"/>
    <property type="molecule type" value="Genomic_DNA"/>
</dbReference>
<comment type="caution">
    <text evidence="2">The sequence shown here is derived from an EMBL/GenBank/DDBJ whole genome shotgun (WGS) entry which is preliminary data.</text>
</comment>
<name>A0A840J6N0_9PSEU</name>
<dbReference type="PRINTS" id="PR00111">
    <property type="entry name" value="ABHYDROLASE"/>
</dbReference>
<organism evidence="2 3">
    <name type="scientific">Amycolatopsis jiangsuensis</name>
    <dbReference type="NCBI Taxonomy" id="1181879"/>
    <lineage>
        <taxon>Bacteria</taxon>
        <taxon>Bacillati</taxon>
        <taxon>Actinomycetota</taxon>
        <taxon>Actinomycetes</taxon>
        <taxon>Pseudonocardiales</taxon>
        <taxon>Pseudonocardiaceae</taxon>
        <taxon>Amycolatopsis</taxon>
    </lineage>
</organism>
<dbReference type="Proteomes" id="UP000581769">
    <property type="component" value="Unassembled WGS sequence"/>
</dbReference>
<dbReference type="PANTHER" id="PTHR43798:SF33">
    <property type="entry name" value="HYDROLASE, PUTATIVE (AFU_ORTHOLOGUE AFUA_2G14860)-RELATED"/>
    <property type="match status" value="1"/>
</dbReference>
<dbReference type="SUPFAM" id="SSF53474">
    <property type="entry name" value="alpha/beta-Hydrolases"/>
    <property type="match status" value="1"/>
</dbReference>
<keyword evidence="3" id="KW-1185">Reference proteome</keyword>
<accession>A0A840J6N0</accession>